<dbReference type="GO" id="GO:0016757">
    <property type="term" value="F:glycosyltransferase activity"/>
    <property type="evidence" value="ECO:0007669"/>
    <property type="project" value="InterPro"/>
</dbReference>
<dbReference type="Gene3D" id="3.40.50.2000">
    <property type="entry name" value="Glycogen Phosphorylase B"/>
    <property type="match status" value="2"/>
</dbReference>
<dbReference type="STRING" id="714943.Mucpa_3269"/>
<dbReference type="EMBL" id="CM001403">
    <property type="protein sequence ID" value="EHQ27373.1"/>
    <property type="molecule type" value="Genomic_DNA"/>
</dbReference>
<dbReference type="Proteomes" id="UP000002774">
    <property type="component" value="Chromosome"/>
</dbReference>
<evidence type="ECO:0000259" key="1">
    <source>
        <dbReference type="Pfam" id="PF00534"/>
    </source>
</evidence>
<dbReference type="eggNOG" id="COG0438">
    <property type="taxonomic scope" value="Bacteria"/>
</dbReference>
<dbReference type="HOGENOM" id="CLU_794064_0_0_10"/>
<dbReference type="PANTHER" id="PTHR45871:SF1">
    <property type="entry name" value="PHOSPHATIDYLINOSITOL N-ACETYLGLUCOSAMINYLTRANSFERASE SUBUNIT A"/>
    <property type="match status" value="1"/>
</dbReference>
<sequence length="354" mass="40790">MNHTMHKPETLVILSPGFPVNEEDSVCLPLQQIFIRSLANLYPKLNIVVLAFEYPFAKKTYWWFGIQVIAFGGQNKNRLYRLLNWVRVWQQLRKLKKQNHVIGLLSFWVDECAFIGHYFARRHHLKHFSWILGQDAKAGNRYFKLIRFRPQSLIAISDFTRKLVHKNYGVMPAHTITSGIDTGMFMPYNGIRDIDILGAGSLIALKQYDMFIDVVKAVARQMPNVRAAICGKGPEKEKLLQLIAQNNLEKNIVLLYEVPHTQVVALMQRSRVFLHPSAYEGFSAVMLEALYAGAQVISFVKPMDQSFDHHYVVNDTEQMQKKALAILDDRDCDHEPVLAYPIQQVASSIMQLYR</sequence>
<name>H1YGA9_9SPHI</name>
<feature type="domain" description="Glycosyl transferase family 1" evidence="1">
    <location>
        <begin position="196"/>
        <end position="300"/>
    </location>
</feature>
<evidence type="ECO:0000313" key="3">
    <source>
        <dbReference type="Proteomes" id="UP000002774"/>
    </source>
</evidence>
<protein>
    <submittedName>
        <fullName evidence="2">Glycosyl transferase group 1</fullName>
    </submittedName>
</protein>
<organism evidence="2 3">
    <name type="scientific">Mucilaginibacter paludis DSM 18603</name>
    <dbReference type="NCBI Taxonomy" id="714943"/>
    <lineage>
        <taxon>Bacteria</taxon>
        <taxon>Pseudomonadati</taxon>
        <taxon>Bacteroidota</taxon>
        <taxon>Sphingobacteriia</taxon>
        <taxon>Sphingobacteriales</taxon>
        <taxon>Sphingobacteriaceae</taxon>
        <taxon>Mucilaginibacter</taxon>
    </lineage>
</organism>
<gene>
    <name evidence="2" type="ORF">Mucpa_3269</name>
</gene>
<proteinExistence type="predicted"/>
<keyword evidence="3" id="KW-1185">Reference proteome</keyword>
<dbReference type="CDD" id="cd03801">
    <property type="entry name" value="GT4_PimA-like"/>
    <property type="match status" value="1"/>
</dbReference>
<dbReference type="PANTHER" id="PTHR45871">
    <property type="entry name" value="N-ACETYLGLUCOSAMINYL-PHOSPHATIDYLINOSITOL BIOSYNTHETIC PROTEIN"/>
    <property type="match status" value="1"/>
</dbReference>
<accession>H1YGA9</accession>
<dbReference type="AlphaFoldDB" id="H1YGA9"/>
<dbReference type="InterPro" id="IPR001296">
    <property type="entry name" value="Glyco_trans_1"/>
</dbReference>
<dbReference type="SUPFAM" id="SSF53756">
    <property type="entry name" value="UDP-Glycosyltransferase/glycogen phosphorylase"/>
    <property type="match status" value="1"/>
</dbReference>
<evidence type="ECO:0000313" key="2">
    <source>
        <dbReference type="EMBL" id="EHQ27373.1"/>
    </source>
</evidence>
<keyword evidence="2" id="KW-0808">Transferase</keyword>
<dbReference type="Pfam" id="PF00534">
    <property type="entry name" value="Glycos_transf_1"/>
    <property type="match status" value="1"/>
</dbReference>
<reference evidence="2" key="1">
    <citation type="submission" date="2011-09" db="EMBL/GenBank/DDBJ databases">
        <title>The permanent draft genome of Mucilaginibacter paludis DSM 18603.</title>
        <authorList>
            <consortium name="US DOE Joint Genome Institute (JGI-PGF)"/>
            <person name="Lucas S."/>
            <person name="Han J."/>
            <person name="Lapidus A."/>
            <person name="Bruce D."/>
            <person name="Goodwin L."/>
            <person name="Pitluck S."/>
            <person name="Peters L."/>
            <person name="Kyrpides N."/>
            <person name="Mavromatis K."/>
            <person name="Ivanova N."/>
            <person name="Mikhailova N."/>
            <person name="Held B."/>
            <person name="Detter J.C."/>
            <person name="Tapia R."/>
            <person name="Han C."/>
            <person name="Land M."/>
            <person name="Hauser L."/>
            <person name="Markowitz V."/>
            <person name="Cheng J.-F."/>
            <person name="Hugenholtz P."/>
            <person name="Woyke T."/>
            <person name="Wu D."/>
            <person name="Tindall B."/>
            <person name="Brambilla E."/>
            <person name="Klenk H.-P."/>
            <person name="Eisen J.A."/>
        </authorList>
    </citation>
    <scope>NUCLEOTIDE SEQUENCE [LARGE SCALE GENOMIC DNA]</scope>
    <source>
        <strain evidence="2">DSM 18603</strain>
    </source>
</reference>